<keyword evidence="9" id="KW-1185">Reference proteome</keyword>
<dbReference type="PANTHER" id="PTHR30619:SF1">
    <property type="entry name" value="RECOMBINATION PROTEIN 2"/>
    <property type="match status" value="1"/>
</dbReference>
<feature type="transmembrane region" description="Helical" evidence="6">
    <location>
        <begin position="12"/>
        <end position="30"/>
    </location>
</feature>
<evidence type="ECO:0000256" key="6">
    <source>
        <dbReference type="SAM" id="Phobius"/>
    </source>
</evidence>
<dbReference type="NCBIfam" id="TIGR00361">
    <property type="entry name" value="ComEC_Rec2"/>
    <property type="match status" value="1"/>
</dbReference>
<feature type="transmembrane region" description="Helical" evidence="6">
    <location>
        <begin position="255"/>
        <end position="279"/>
    </location>
</feature>
<dbReference type="CDD" id="cd07731">
    <property type="entry name" value="ComA-like_MBL-fold"/>
    <property type="match status" value="1"/>
</dbReference>
<reference evidence="8" key="1">
    <citation type="journal article" date="2007" name="Int. J. Syst. Evol. Microbiol.">
        <title>Luteimonas composti sp. nov., a moderately thermophilic bacterium isolated from food waste.</title>
        <authorList>
            <person name="Young C.C."/>
            <person name="Kampfer P."/>
            <person name="Chen W.M."/>
            <person name="Yen W.S."/>
            <person name="Arun A.B."/>
            <person name="Lai W.A."/>
            <person name="Shen F.T."/>
            <person name="Rekha P.D."/>
            <person name="Lin K.Y."/>
            <person name="Chou J.H."/>
        </authorList>
    </citation>
    <scope>NUCLEOTIDE SEQUENCE</scope>
    <source>
        <strain evidence="8">CC-YY355</strain>
    </source>
</reference>
<evidence type="ECO:0000313" key="8">
    <source>
        <dbReference type="EMBL" id="MDH7452737.1"/>
    </source>
</evidence>
<feature type="transmembrane region" description="Helical" evidence="6">
    <location>
        <begin position="299"/>
        <end position="328"/>
    </location>
</feature>
<comment type="subcellular location">
    <subcellularLocation>
        <location evidence="1">Cell membrane</location>
        <topology evidence="1">Multi-pass membrane protein</topology>
    </subcellularLocation>
</comment>
<keyword evidence="4 6" id="KW-1133">Transmembrane helix</keyword>
<feature type="transmembrane region" description="Helical" evidence="6">
    <location>
        <begin position="387"/>
        <end position="409"/>
    </location>
</feature>
<organism evidence="8 9">
    <name type="scientific">Luteimonas composti</name>
    <dbReference type="NCBI Taxonomy" id="398257"/>
    <lineage>
        <taxon>Bacteria</taxon>
        <taxon>Pseudomonadati</taxon>
        <taxon>Pseudomonadota</taxon>
        <taxon>Gammaproteobacteria</taxon>
        <taxon>Lysobacterales</taxon>
        <taxon>Lysobacteraceae</taxon>
        <taxon>Luteimonas</taxon>
    </lineage>
</organism>
<keyword evidence="5 6" id="KW-0472">Membrane</keyword>
<dbReference type="InterPro" id="IPR001279">
    <property type="entry name" value="Metallo-B-lactamas"/>
</dbReference>
<evidence type="ECO:0000256" key="3">
    <source>
        <dbReference type="ARBA" id="ARBA00022692"/>
    </source>
</evidence>
<name>A0ABT6MQ23_9GAMM</name>
<proteinExistence type="predicted"/>
<dbReference type="SUPFAM" id="SSF56281">
    <property type="entry name" value="Metallo-hydrolase/oxidoreductase"/>
    <property type="match status" value="1"/>
</dbReference>
<evidence type="ECO:0000313" key="9">
    <source>
        <dbReference type="Proteomes" id="UP001160550"/>
    </source>
</evidence>
<comment type="caution">
    <text evidence="8">The sequence shown here is derived from an EMBL/GenBank/DDBJ whole genome shotgun (WGS) entry which is preliminary data.</text>
</comment>
<evidence type="ECO:0000256" key="2">
    <source>
        <dbReference type="ARBA" id="ARBA00022475"/>
    </source>
</evidence>
<evidence type="ECO:0000256" key="1">
    <source>
        <dbReference type="ARBA" id="ARBA00004651"/>
    </source>
</evidence>
<keyword evidence="2" id="KW-1003">Cell membrane</keyword>
<dbReference type="PANTHER" id="PTHR30619">
    <property type="entry name" value="DNA INTERNALIZATION/COMPETENCE PROTEIN COMEC/REC2"/>
    <property type="match status" value="1"/>
</dbReference>
<dbReference type="Pfam" id="PF13567">
    <property type="entry name" value="DUF4131"/>
    <property type="match status" value="1"/>
</dbReference>
<dbReference type="Pfam" id="PF00753">
    <property type="entry name" value="Lactamase_B"/>
    <property type="match status" value="1"/>
</dbReference>
<protein>
    <submittedName>
        <fullName evidence="8">DNA internalization-related competence protein ComEC/Rec2</fullName>
    </submittedName>
</protein>
<dbReference type="Proteomes" id="UP001160550">
    <property type="component" value="Unassembled WGS sequence"/>
</dbReference>
<dbReference type="SMART" id="SM00849">
    <property type="entry name" value="Lactamase_B"/>
    <property type="match status" value="1"/>
</dbReference>
<dbReference type="EMBL" id="JARYGX010000013">
    <property type="protein sequence ID" value="MDH7452737.1"/>
    <property type="molecule type" value="Genomic_DNA"/>
</dbReference>
<keyword evidence="3 6" id="KW-0812">Transmembrane</keyword>
<dbReference type="Gene3D" id="3.60.15.10">
    <property type="entry name" value="Ribonuclease Z/Hydroxyacylglutathione hydrolase-like"/>
    <property type="match status" value="1"/>
</dbReference>
<evidence type="ECO:0000256" key="5">
    <source>
        <dbReference type="ARBA" id="ARBA00023136"/>
    </source>
</evidence>
<dbReference type="InterPro" id="IPR035681">
    <property type="entry name" value="ComA-like_MBL"/>
</dbReference>
<dbReference type="InterPro" id="IPR025405">
    <property type="entry name" value="DUF4131"/>
</dbReference>
<dbReference type="Pfam" id="PF03772">
    <property type="entry name" value="Competence"/>
    <property type="match status" value="1"/>
</dbReference>
<feature type="transmembrane region" description="Helical" evidence="6">
    <location>
        <begin position="37"/>
        <end position="55"/>
    </location>
</feature>
<sequence length="783" mass="83768">MEGPSCDPAPRAPFGPAVAAALVLGVLACARLPALPPVPLLLAAACAGLAAWWRWDDWRRLAGALALGAALLGLHASWGLHGQLPPALERGDFEVQGRVVQLPEHEPRRTRFLFRVDRDAGQPEALRGRLLRLAWYDDRDSAASPRLDLVPGSRWRLTARLRAPRSLRNPGWYDGERHALASRLAATGYVRSGEPWQRMHGAAGIDGWRDTIATRIDAALARPSSRFIRALALGDTRRLDDVDWEVLRATGLTHLIAISGFHVGLVAGFFALAVAGLWWLLPGLGRWLPRPQASACGALLGAVGYAAVAGFALPTVRTVLMIAVVVLARLWRRPMGVAGSLALAAIALLLADPLAVLAAGFWLSFAGVAWLAWCLPGVHAQPLLRGFLSAQWVATLGLLPLTAVLFGQASLAGPLANLVAIPWWSLVVVPLALVGTGLEALGAGWGGPAWRLAAWCFDLSWPLFEWLAQGRLALWWLPEPHWLALPLALLGAFWLLLPRGVPGKALAALLLLPLLWPARALPAPGAFELVVMDVGQGTSVLVRTAHHALLYDTGPAQPEGFDAGERVVAPALHALGVRRLDAVVVSHGDADHAGGLDAIRRRFPTGPVFASADAGIDRAAPCLAGSAWQFDGVRFAFLHPDLHFPAMRNESSCVLRIESAQGSALLAGDVGAVVERMLVHGQAASLRSDVVLLAHHGSDKSSDPAFVAAAQARLAIASSGHGNRFGHPHPRVIERWRRAGAATADTSRDGAVRVRIGDATHIERRRSRHPRLWDAVRRADAAR</sequence>
<dbReference type="InterPro" id="IPR052159">
    <property type="entry name" value="Competence_DNA_uptake"/>
</dbReference>
<feature type="domain" description="Metallo-beta-lactamase" evidence="7">
    <location>
        <begin position="536"/>
        <end position="721"/>
    </location>
</feature>
<accession>A0ABT6MQ23</accession>
<feature type="transmembrane region" description="Helical" evidence="6">
    <location>
        <begin position="421"/>
        <end position="442"/>
    </location>
</feature>
<dbReference type="InterPro" id="IPR036866">
    <property type="entry name" value="RibonucZ/Hydroxyglut_hydro"/>
</dbReference>
<evidence type="ECO:0000256" key="4">
    <source>
        <dbReference type="ARBA" id="ARBA00022989"/>
    </source>
</evidence>
<dbReference type="InterPro" id="IPR004477">
    <property type="entry name" value="ComEC_N"/>
</dbReference>
<gene>
    <name evidence="8" type="ORF">QF205_06530</name>
</gene>
<dbReference type="NCBIfam" id="TIGR00360">
    <property type="entry name" value="ComEC_N-term"/>
    <property type="match status" value="1"/>
</dbReference>
<dbReference type="InterPro" id="IPR004797">
    <property type="entry name" value="Competence_ComEC/Rec2"/>
</dbReference>
<evidence type="ECO:0000259" key="7">
    <source>
        <dbReference type="SMART" id="SM00849"/>
    </source>
</evidence>
<reference evidence="8" key="2">
    <citation type="submission" date="2023-04" db="EMBL/GenBank/DDBJ databases">
        <authorList>
            <person name="Sun J.-Q."/>
        </authorList>
    </citation>
    <scope>NUCLEOTIDE SEQUENCE</scope>
    <source>
        <strain evidence="8">CC-YY355</strain>
    </source>
</reference>